<dbReference type="PRINTS" id="PR00821">
    <property type="entry name" value="TAGLIPASE"/>
</dbReference>
<evidence type="ECO:0000256" key="4">
    <source>
        <dbReference type="ARBA" id="ARBA00010701"/>
    </source>
</evidence>
<feature type="domain" description="Lipase" evidence="14">
    <location>
        <begin position="10"/>
        <end position="346"/>
    </location>
</feature>
<evidence type="ECO:0000313" key="16">
    <source>
        <dbReference type="Proteomes" id="UP001162483"/>
    </source>
</evidence>
<evidence type="ECO:0000256" key="6">
    <source>
        <dbReference type="ARBA" id="ARBA00022525"/>
    </source>
</evidence>
<evidence type="ECO:0000256" key="1">
    <source>
        <dbReference type="ARBA" id="ARBA00004184"/>
    </source>
</evidence>
<name>A0ABN9H0C2_9NEOB</name>
<keyword evidence="10" id="KW-0472">Membrane</keyword>
<dbReference type="EMBL" id="CATNWA010019820">
    <property type="protein sequence ID" value="CAI9615177.1"/>
    <property type="molecule type" value="Genomic_DNA"/>
</dbReference>
<evidence type="ECO:0000256" key="3">
    <source>
        <dbReference type="ARBA" id="ARBA00005189"/>
    </source>
</evidence>
<evidence type="ECO:0000256" key="2">
    <source>
        <dbReference type="ARBA" id="ARBA00004613"/>
    </source>
</evidence>
<evidence type="ECO:0000256" key="7">
    <source>
        <dbReference type="ARBA" id="ARBA00022801"/>
    </source>
</evidence>
<evidence type="ECO:0000256" key="5">
    <source>
        <dbReference type="ARBA" id="ARBA00013279"/>
    </source>
</evidence>
<feature type="non-terminal residue" evidence="15">
    <location>
        <position position="1"/>
    </location>
</feature>
<dbReference type="SUPFAM" id="SSF53474">
    <property type="entry name" value="alpha/beta-Hydrolases"/>
    <property type="match status" value="1"/>
</dbReference>
<comment type="caution">
    <text evidence="15">The sequence shown here is derived from an EMBL/GenBank/DDBJ whole genome shotgun (WGS) entry which is preliminary data.</text>
</comment>
<evidence type="ECO:0000313" key="15">
    <source>
        <dbReference type="EMBL" id="CAI9615177.1"/>
    </source>
</evidence>
<comment type="subcellular location">
    <subcellularLocation>
        <location evidence="1">Endomembrane system</location>
        <topology evidence="1">Peripheral membrane protein</topology>
    </subcellularLocation>
    <subcellularLocation>
        <location evidence="2">Secreted</location>
    </subcellularLocation>
</comment>
<comment type="catalytic activity">
    <reaction evidence="12">
        <text>a triacylglycerol + H2O = a diacylglycerol + a fatty acid + H(+)</text>
        <dbReference type="Rhea" id="RHEA:12044"/>
        <dbReference type="ChEBI" id="CHEBI:15377"/>
        <dbReference type="ChEBI" id="CHEBI:15378"/>
        <dbReference type="ChEBI" id="CHEBI:17855"/>
        <dbReference type="ChEBI" id="CHEBI:18035"/>
        <dbReference type="ChEBI" id="CHEBI:28868"/>
        <dbReference type="EC" id="3.1.1.3"/>
    </reaction>
    <physiologicalReaction direction="left-to-right" evidence="12">
        <dbReference type="Rhea" id="RHEA:12045"/>
    </physiologicalReaction>
</comment>
<dbReference type="InterPro" id="IPR029058">
    <property type="entry name" value="AB_hydrolase_fold"/>
</dbReference>
<dbReference type="PANTHER" id="PTHR11610:SF165">
    <property type="entry name" value="PANCREATIC LIPASE-RELATED PROTEIN 2"/>
    <property type="match status" value="1"/>
</dbReference>
<dbReference type="PANTHER" id="PTHR11610">
    <property type="entry name" value="LIPASE"/>
    <property type="match status" value="1"/>
</dbReference>
<sequence length="351" mass="39159">ILLFLCPAAKICYDRLGCFTDDPPYSGTRARPISRLPWAPEVIKTQFLLFTRRNPDQYQGDQCTQCLLIIDTNFKPSQKSIMIIHGFLETGDKSWLVKMCQTLLEVTDVNCLCVDWSGGSFAFYSQTSNNIYVVGAEIAYFLRFIQVKYDYQMHDVYLIGHSLGAHVAGEAGKRQRGIGRISGLDAAGPYFENTPAEVRLDPTDAVFVDAIHTDGSTDAFHLGFGMKQTVGNIDFFPNGGIKMPGCDKISFGLEDIDNIIGGIYEKIFCNHQMSFKFFTKSILSPGGFIGYPASSYSAFEKGSGFPCRKESCAFMGYKAYEYVLGHFQDPTIDQKFFLNTGDPSNFLSKFS</sequence>
<evidence type="ECO:0000256" key="11">
    <source>
        <dbReference type="ARBA" id="ARBA00023157"/>
    </source>
</evidence>
<dbReference type="Proteomes" id="UP001162483">
    <property type="component" value="Unassembled WGS sequence"/>
</dbReference>
<evidence type="ECO:0000256" key="9">
    <source>
        <dbReference type="ARBA" id="ARBA00023098"/>
    </source>
</evidence>
<dbReference type="Gene3D" id="3.40.50.1820">
    <property type="entry name" value="alpha/beta hydrolase"/>
    <property type="match status" value="1"/>
</dbReference>
<evidence type="ECO:0000259" key="14">
    <source>
        <dbReference type="Pfam" id="PF00151"/>
    </source>
</evidence>
<evidence type="ECO:0000256" key="10">
    <source>
        <dbReference type="ARBA" id="ARBA00023136"/>
    </source>
</evidence>
<proteinExistence type="inferred from homology"/>
<keyword evidence="11" id="KW-1015">Disulfide bond</keyword>
<dbReference type="PRINTS" id="PR00823">
    <property type="entry name" value="PANCLIPASE"/>
</dbReference>
<keyword evidence="9" id="KW-0443">Lipid metabolism</keyword>
<dbReference type="CDD" id="cd00707">
    <property type="entry name" value="Pancreat_lipase_like"/>
    <property type="match status" value="1"/>
</dbReference>
<keyword evidence="7" id="KW-0378">Hydrolase</keyword>
<dbReference type="EC" id="3.1.1.3" evidence="5"/>
<organism evidence="15 16">
    <name type="scientific">Staurois parvus</name>
    <dbReference type="NCBI Taxonomy" id="386267"/>
    <lineage>
        <taxon>Eukaryota</taxon>
        <taxon>Metazoa</taxon>
        <taxon>Chordata</taxon>
        <taxon>Craniata</taxon>
        <taxon>Vertebrata</taxon>
        <taxon>Euteleostomi</taxon>
        <taxon>Amphibia</taxon>
        <taxon>Batrachia</taxon>
        <taxon>Anura</taxon>
        <taxon>Neobatrachia</taxon>
        <taxon>Ranoidea</taxon>
        <taxon>Ranidae</taxon>
        <taxon>Staurois</taxon>
    </lineage>
</organism>
<dbReference type="InterPro" id="IPR000734">
    <property type="entry name" value="TAG_lipase"/>
</dbReference>
<comment type="pathway">
    <text evidence="3">Lipid metabolism.</text>
</comment>
<dbReference type="Pfam" id="PF00151">
    <property type="entry name" value="Lipase"/>
    <property type="match status" value="1"/>
</dbReference>
<evidence type="ECO:0000256" key="12">
    <source>
        <dbReference type="ARBA" id="ARBA00023369"/>
    </source>
</evidence>
<dbReference type="InterPro" id="IPR033906">
    <property type="entry name" value="Lipase_N"/>
</dbReference>
<accession>A0ABN9H0C2</accession>
<comment type="similarity">
    <text evidence="4 13">Belongs to the AB hydrolase superfamily. Lipase family.</text>
</comment>
<evidence type="ECO:0000256" key="8">
    <source>
        <dbReference type="ARBA" id="ARBA00022963"/>
    </source>
</evidence>
<protein>
    <recommendedName>
        <fullName evidence="5">triacylglycerol lipase</fullName>
        <ecNumber evidence="5">3.1.1.3</ecNumber>
    </recommendedName>
</protein>
<evidence type="ECO:0000256" key="13">
    <source>
        <dbReference type="RuleBase" id="RU004262"/>
    </source>
</evidence>
<keyword evidence="16" id="KW-1185">Reference proteome</keyword>
<gene>
    <name evidence="15" type="ORF">SPARVUS_LOCUS15188888</name>
</gene>
<keyword evidence="8" id="KW-0442">Lipid degradation</keyword>
<dbReference type="InterPro" id="IPR013818">
    <property type="entry name" value="Lipase"/>
</dbReference>
<reference evidence="15" key="1">
    <citation type="submission" date="2023-05" db="EMBL/GenBank/DDBJ databases">
        <authorList>
            <person name="Stuckert A."/>
        </authorList>
    </citation>
    <scope>NUCLEOTIDE SEQUENCE</scope>
</reference>
<dbReference type="InterPro" id="IPR002331">
    <property type="entry name" value="Lipase_panc"/>
</dbReference>
<keyword evidence="6" id="KW-0964">Secreted</keyword>